<dbReference type="PRINTS" id="PR00081">
    <property type="entry name" value="GDHRDH"/>
</dbReference>
<dbReference type="Proteomes" id="UP001153404">
    <property type="component" value="Unassembled WGS sequence"/>
</dbReference>
<evidence type="ECO:0000313" key="4">
    <source>
        <dbReference type="Proteomes" id="UP001153404"/>
    </source>
</evidence>
<gene>
    <name evidence="3" type="ORF">OMP40_35485</name>
</gene>
<organism evidence="3 4">
    <name type="scientific">Cohnella rhizosphaerae</name>
    <dbReference type="NCBI Taxonomy" id="1457232"/>
    <lineage>
        <taxon>Bacteria</taxon>
        <taxon>Bacillati</taxon>
        <taxon>Bacillota</taxon>
        <taxon>Bacilli</taxon>
        <taxon>Bacillales</taxon>
        <taxon>Paenibacillaceae</taxon>
        <taxon>Cohnella</taxon>
    </lineage>
</organism>
<comment type="similarity">
    <text evidence="1">Belongs to the short-chain dehydrogenases/reductases (SDR) family.</text>
</comment>
<accession>A0A9X4L531</accession>
<comment type="caution">
    <text evidence="3">The sequence shown here is derived from an EMBL/GenBank/DDBJ whole genome shotgun (WGS) entry which is preliminary data.</text>
</comment>
<keyword evidence="4" id="KW-1185">Reference proteome</keyword>
<keyword evidence="2" id="KW-0560">Oxidoreductase</keyword>
<dbReference type="AlphaFoldDB" id="A0A9X4L531"/>
<dbReference type="SUPFAM" id="SSF51735">
    <property type="entry name" value="NAD(P)-binding Rossmann-fold domains"/>
    <property type="match status" value="1"/>
</dbReference>
<dbReference type="PANTHER" id="PTHR24320">
    <property type="entry name" value="RETINOL DEHYDROGENASE"/>
    <property type="match status" value="1"/>
</dbReference>
<reference evidence="3" key="1">
    <citation type="submission" date="2022-10" db="EMBL/GenBank/DDBJ databases">
        <title>Comparative genomic analysis of Cohnella hashimotonis sp. nov., isolated from the International Space Station.</title>
        <authorList>
            <person name="Simpson A."/>
            <person name="Venkateswaran K."/>
        </authorList>
    </citation>
    <scope>NUCLEOTIDE SEQUENCE</scope>
    <source>
        <strain evidence="3">DSM 28161</strain>
    </source>
</reference>
<dbReference type="GO" id="GO:0016491">
    <property type="term" value="F:oxidoreductase activity"/>
    <property type="evidence" value="ECO:0007669"/>
    <property type="project" value="UniProtKB-KW"/>
</dbReference>
<evidence type="ECO:0000256" key="2">
    <source>
        <dbReference type="ARBA" id="ARBA00023002"/>
    </source>
</evidence>
<protein>
    <submittedName>
        <fullName evidence="3">SDR family NAD(P)-dependent oxidoreductase</fullName>
    </submittedName>
</protein>
<dbReference type="Gene3D" id="3.40.50.720">
    <property type="entry name" value="NAD(P)-binding Rossmann-like Domain"/>
    <property type="match status" value="1"/>
</dbReference>
<evidence type="ECO:0000256" key="1">
    <source>
        <dbReference type="ARBA" id="ARBA00006484"/>
    </source>
</evidence>
<dbReference type="InterPro" id="IPR036291">
    <property type="entry name" value="NAD(P)-bd_dom_sf"/>
</dbReference>
<dbReference type="InterPro" id="IPR002347">
    <property type="entry name" value="SDR_fam"/>
</dbReference>
<sequence length="331" mass="35168">MTILTPQAPLSTGYGPRTTAAEILAHTDLTGKIAIVTGGHSGLGLETSRRLAEAGAKVILPARSLQKAAEAAASIPGAEAAELDLADPASIDAFARQFLDSARPLHMLVHSAGIMAIPLERDAAGHELQFSTNFLGPFRLTARLWPALKAAGEARVVIVSSRGYRLGDIRWEDIDYRKGGYEKWAAYGQSKTAASLFAVELDRRGRECGISAFAVHPGSIVTNLSQYLTDDEMRGMGALNERGQRTFASYNDERKTIPEGAATIVWCAASEMLRGKGGVYCENGDIAELIDAGASNDAPRPGVDAYAVDGKSAKRLWSVAESMTGLAFTAD</sequence>
<dbReference type="RefSeq" id="WP_277538558.1">
    <property type="nucleotide sequence ID" value="NZ_JAPDIA010000009.1"/>
</dbReference>
<dbReference type="Pfam" id="PF00106">
    <property type="entry name" value="adh_short"/>
    <property type="match status" value="1"/>
</dbReference>
<name>A0A9X4L531_9BACL</name>
<dbReference type="EMBL" id="JAPDIA010000009">
    <property type="protein sequence ID" value="MDG0813999.1"/>
    <property type="molecule type" value="Genomic_DNA"/>
</dbReference>
<proteinExistence type="inferred from homology"/>
<evidence type="ECO:0000313" key="3">
    <source>
        <dbReference type="EMBL" id="MDG0813999.1"/>
    </source>
</evidence>
<dbReference type="PANTHER" id="PTHR24320:SF283">
    <property type="entry name" value="RETINOL DEHYDROGENASE 11"/>
    <property type="match status" value="1"/>
</dbReference>